<evidence type="ECO:0000256" key="6">
    <source>
        <dbReference type="ARBA" id="ARBA00047662"/>
    </source>
</evidence>
<dbReference type="SUPFAM" id="SSF53474">
    <property type="entry name" value="alpha/beta-Hydrolases"/>
    <property type="match status" value="1"/>
</dbReference>
<feature type="non-terminal residue" evidence="9">
    <location>
        <position position="1"/>
    </location>
</feature>
<feature type="domain" description="AB hydrolase-1" evidence="8">
    <location>
        <begin position="36"/>
        <end position="271"/>
    </location>
</feature>
<dbReference type="GO" id="GO:0005765">
    <property type="term" value="C:lysosomal membrane"/>
    <property type="evidence" value="ECO:0007669"/>
    <property type="project" value="UniProtKB-SubCell"/>
</dbReference>
<evidence type="ECO:0000256" key="5">
    <source>
        <dbReference type="ARBA" id="ARBA00046308"/>
    </source>
</evidence>
<dbReference type="InterPro" id="IPR050266">
    <property type="entry name" value="AB_hydrolase_sf"/>
</dbReference>
<evidence type="ECO:0000256" key="7">
    <source>
        <dbReference type="ARBA" id="ARBA00049568"/>
    </source>
</evidence>
<dbReference type="GO" id="GO:0047372">
    <property type="term" value="F:monoacylglycerol lipase activity"/>
    <property type="evidence" value="ECO:0007669"/>
    <property type="project" value="UniProtKB-EC"/>
</dbReference>
<evidence type="ECO:0000259" key="8">
    <source>
        <dbReference type="Pfam" id="PF00561"/>
    </source>
</evidence>
<comment type="caution">
    <text evidence="9">The sequence shown here is derived from an EMBL/GenBank/DDBJ whole genome shotgun (WGS) entry which is preliminary data.</text>
</comment>
<comment type="subcellular location">
    <subcellularLocation>
        <location evidence="3">Late endosome membrane</location>
        <topology evidence="3">Single-pass type II membrane protein</topology>
    </subcellularLocation>
    <subcellularLocation>
        <location evidence="4">Lysosome membrane</location>
        <topology evidence="4">Single-pass type II membrane protein</topology>
    </subcellularLocation>
    <subcellularLocation>
        <location evidence="5">Mitochondrion membrane</location>
        <topology evidence="5">Single-pass type II membrane protein</topology>
    </subcellularLocation>
</comment>
<sequence length="302" mass="34519">FTSYRAGLTKHSLPVNHNESAAFSYTEKGSRNRDKPTIVFVHGLSSNKETWIPIVKNIPTSYHCITVDLPGHGETVGFNEDIYSIDKFVEKLKLFFDTLNLTEPLCIIGASMGGAIVCMFAIKYPEYIHMICLLAPVANEECETDLIRELRKGVYSALLPETPEQLRQMINTLTVKRINMPKPFLNGFLNLRLRLLNEHKKVLASLLEHDYPHIETNYLKLRQLNRPALILWGRQDQVYAFSGAEFFCNLLPKAECVLFDDCGHFMALDKPEETANSILSFFDKHANYQVKFVSLTNIRLMD</sequence>
<dbReference type="PRINTS" id="PR00111">
    <property type="entry name" value="ABHYDROLASE"/>
</dbReference>
<dbReference type="InterPro" id="IPR000073">
    <property type="entry name" value="AB_hydrolase_1"/>
</dbReference>
<dbReference type="Proteomes" id="UP000663891">
    <property type="component" value="Unassembled WGS sequence"/>
</dbReference>
<dbReference type="GO" id="GO:0031902">
    <property type="term" value="C:late endosome membrane"/>
    <property type="evidence" value="ECO:0007669"/>
    <property type="project" value="UniProtKB-SubCell"/>
</dbReference>
<organism evidence="9 10">
    <name type="scientific">Adineta steineri</name>
    <dbReference type="NCBI Taxonomy" id="433720"/>
    <lineage>
        <taxon>Eukaryota</taxon>
        <taxon>Metazoa</taxon>
        <taxon>Spiralia</taxon>
        <taxon>Gnathifera</taxon>
        <taxon>Rotifera</taxon>
        <taxon>Eurotatoria</taxon>
        <taxon>Bdelloidea</taxon>
        <taxon>Adinetida</taxon>
        <taxon>Adinetidae</taxon>
        <taxon>Adineta</taxon>
    </lineage>
</organism>
<protein>
    <recommendedName>
        <fullName evidence="2">acylglycerol lipase</fullName>
        <ecNumber evidence="2">3.1.1.23</ecNumber>
    </recommendedName>
</protein>
<comment type="catalytic activity">
    <reaction evidence="6">
        <text>1-dodecanoylglycerol + H2O = dodecanoate + glycerol + H(+)</text>
        <dbReference type="Rhea" id="RHEA:44316"/>
        <dbReference type="ChEBI" id="CHEBI:15377"/>
        <dbReference type="ChEBI" id="CHEBI:15378"/>
        <dbReference type="ChEBI" id="CHEBI:17754"/>
        <dbReference type="ChEBI" id="CHEBI:18262"/>
        <dbReference type="ChEBI" id="CHEBI:75539"/>
    </reaction>
</comment>
<dbReference type="Gene3D" id="3.40.50.1820">
    <property type="entry name" value="alpha/beta hydrolase"/>
    <property type="match status" value="1"/>
</dbReference>
<dbReference type="PANTHER" id="PTHR43798">
    <property type="entry name" value="MONOACYLGLYCEROL LIPASE"/>
    <property type="match status" value="1"/>
</dbReference>
<evidence type="ECO:0000256" key="4">
    <source>
        <dbReference type="ARBA" id="ARBA00037874"/>
    </source>
</evidence>
<dbReference type="Pfam" id="PF00561">
    <property type="entry name" value="Abhydrolase_1"/>
    <property type="match status" value="1"/>
</dbReference>
<name>A0A815K3X4_9BILA</name>
<reference evidence="9" key="1">
    <citation type="submission" date="2021-02" db="EMBL/GenBank/DDBJ databases">
        <authorList>
            <person name="Nowell W R."/>
        </authorList>
    </citation>
    <scope>NUCLEOTIDE SEQUENCE</scope>
</reference>
<comment type="function">
    <text evidence="7">Lipase that preferentially hydrolysis medium-chain saturated monoacylglycerols including 2-arachidonoylglycerol. Through 2-arachidonoylglycerol degradation may regulate endocannabinoid signaling pathways. Also has a lysophosphatidyl lipase activity with a preference for lysophosphatidylglycerol among other lysophospholipids. Also able to degrade bis(monoacylglycero)phosphate (BMP) and constitutes the major enzyme for BMP catabolism. BMP, also known as lysobisphosphatidic acid, is enriched in late endosomes and lysosomes and plays a key role in the formation of intraluminal vesicles and in lipid sorting.</text>
</comment>
<gene>
    <name evidence="9" type="ORF">VCS650_LOCUS35765</name>
</gene>
<evidence type="ECO:0000256" key="1">
    <source>
        <dbReference type="ARBA" id="ARBA00001613"/>
    </source>
</evidence>
<evidence type="ECO:0000313" key="10">
    <source>
        <dbReference type="Proteomes" id="UP000663891"/>
    </source>
</evidence>
<evidence type="ECO:0000256" key="2">
    <source>
        <dbReference type="ARBA" id="ARBA00013254"/>
    </source>
</evidence>
<proteinExistence type="predicted"/>
<accession>A0A815K3X4</accession>
<dbReference type="OrthoDB" id="6431331at2759"/>
<dbReference type="InterPro" id="IPR029058">
    <property type="entry name" value="AB_hydrolase_fold"/>
</dbReference>
<dbReference type="InterPro" id="IPR000639">
    <property type="entry name" value="Epox_hydrolase-like"/>
</dbReference>
<comment type="catalytic activity">
    <reaction evidence="1">
        <text>Hydrolyzes glycerol monoesters of long-chain fatty acids.</text>
        <dbReference type="EC" id="3.1.1.23"/>
    </reaction>
</comment>
<evidence type="ECO:0000313" key="9">
    <source>
        <dbReference type="EMBL" id="CAF1387677.1"/>
    </source>
</evidence>
<dbReference type="GO" id="GO:0046464">
    <property type="term" value="P:acylglycerol catabolic process"/>
    <property type="evidence" value="ECO:0007669"/>
    <property type="project" value="TreeGrafter"/>
</dbReference>
<dbReference type="GO" id="GO:0031966">
    <property type="term" value="C:mitochondrial membrane"/>
    <property type="evidence" value="ECO:0007669"/>
    <property type="project" value="UniProtKB-SubCell"/>
</dbReference>
<dbReference type="AlphaFoldDB" id="A0A815K3X4"/>
<dbReference type="EC" id="3.1.1.23" evidence="2"/>
<dbReference type="PRINTS" id="PR00412">
    <property type="entry name" value="EPOXHYDRLASE"/>
</dbReference>
<dbReference type="PANTHER" id="PTHR43798:SF5">
    <property type="entry name" value="MONOACYLGLYCEROL LIPASE ABHD6"/>
    <property type="match status" value="1"/>
</dbReference>
<dbReference type="EMBL" id="CAJNON010000829">
    <property type="protein sequence ID" value="CAF1387677.1"/>
    <property type="molecule type" value="Genomic_DNA"/>
</dbReference>
<evidence type="ECO:0000256" key="3">
    <source>
        <dbReference type="ARBA" id="ARBA00037797"/>
    </source>
</evidence>